<comment type="catalytic activity">
    <reaction evidence="2 4">
        <text>glutathione + H2O = L-cysteinylglycine + L-glutamate</text>
        <dbReference type="Rhea" id="RHEA:28807"/>
        <dbReference type="ChEBI" id="CHEBI:15377"/>
        <dbReference type="ChEBI" id="CHEBI:29985"/>
        <dbReference type="ChEBI" id="CHEBI:57925"/>
        <dbReference type="ChEBI" id="CHEBI:61694"/>
        <dbReference type="EC" id="3.4.19.13"/>
    </reaction>
</comment>
<comment type="catalytic activity">
    <reaction evidence="3 4">
        <text>an N-terminal (5-L-glutamyl)-[peptide] + an alpha-amino acid = 5-L-glutamyl amino acid + an N-terminal L-alpha-aminoacyl-[peptide]</text>
        <dbReference type="Rhea" id="RHEA:23904"/>
        <dbReference type="Rhea" id="RHEA-COMP:9780"/>
        <dbReference type="Rhea" id="RHEA-COMP:9795"/>
        <dbReference type="ChEBI" id="CHEBI:77644"/>
        <dbReference type="ChEBI" id="CHEBI:78597"/>
        <dbReference type="ChEBI" id="CHEBI:78599"/>
        <dbReference type="ChEBI" id="CHEBI:78608"/>
        <dbReference type="EC" id="2.3.2.2"/>
    </reaction>
</comment>
<dbReference type="Proteomes" id="UP000596252">
    <property type="component" value="Chromosome"/>
</dbReference>
<dbReference type="InterPro" id="IPR052896">
    <property type="entry name" value="GGT-like_enzyme"/>
</dbReference>
<dbReference type="PANTHER" id="PTHR43881:SF1">
    <property type="entry name" value="GAMMA-GLUTAMYLTRANSPEPTIDASE (AFU_ORTHOLOGUE AFUA_4G13580)"/>
    <property type="match status" value="1"/>
</dbReference>
<dbReference type="InterPro" id="IPR043137">
    <property type="entry name" value="GGT_ssub_C"/>
</dbReference>
<organism evidence="5 6">
    <name type="scientific">Shewanella litorisediminis</name>
    <dbReference type="NCBI Taxonomy" id="1173586"/>
    <lineage>
        <taxon>Bacteria</taxon>
        <taxon>Pseudomonadati</taxon>
        <taxon>Pseudomonadota</taxon>
        <taxon>Gammaproteobacteria</taxon>
        <taxon>Alteromonadales</taxon>
        <taxon>Shewanellaceae</taxon>
        <taxon>Shewanella</taxon>
    </lineage>
</organism>
<evidence type="ECO:0000256" key="3">
    <source>
        <dbReference type="ARBA" id="ARBA00047417"/>
    </source>
</evidence>
<keyword evidence="4" id="KW-0865">Zymogen</keyword>
<dbReference type="SUPFAM" id="SSF56235">
    <property type="entry name" value="N-terminal nucleophile aminohydrolases (Ntn hydrolases)"/>
    <property type="match status" value="1"/>
</dbReference>
<comment type="catalytic activity">
    <reaction evidence="1 4">
        <text>an S-substituted glutathione + H2O = an S-substituted L-cysteinylglycine + L-glutamate</text>
        <dbReference type="Rhea" id="RHEA:59468"/>
        <dbReference type="ChEBI" id="CHEBI:15377"/>
        <dbReference type="ChEBI" id="CHEBI:29985"/>
        <dbReference type="ChEBI" id="CHEBI:90779"/>
        <dbReference type="ChEBI" id="CHEBI:143103"/>
        <dbReference type="EC" id="3.4.19.13"/>
    </reaction>
</comment>
<dbReference type="InterPro" id="IPR043138">
    <property type="entry name" value="GGT_lsub"/>
</dbReference>
<comment type="similarity">
    <text evidence="4">Belongs to the gamma-glutamyltransferase family.</text>
</comment>
<keyword evidence="4 5" id="KW-0012">Acyltransferase</keyword>
<protein>
    <recommendedName>
        <fullName evidence="4">Glutathione hydrolase proenzyme</fullName>
        <ecNumber evidence="4">2.3.2.2</ecNumber>
        <ecNumber evidence="4">3.4.19.13</ecNumber>
    </recommendedName>
    <component>
        <recommendedName>
            <fullName evidence="4">Glutathione hydrolase large chain</fullName>
        </recommendedName>
    </component>
    <component>
        <recommendedName>
            <fullName evidence="4">Glutathione hydrolase small chain</fullName>
        </recommendedName>
    </component>
</protein>
<evidence type="ECO:0000256" key="2">
    <source>
        <dbReference type="ARBA" id="ARBA00001089"/>
    </source>
</evidence>
<proteinExistence type="inferred from homology"/>
<keyword evidence="4 5" id="KW-0808">Transferase</keyword>
<evidence type="ECO:0000313" key="6">
    <source>
        <dbReference type="Proteomes" id="UP000596252"/>
    </source>
</evidence>
<name>A0ABX7G546_9GAMM</name>
<dbReference type="GO" id="GO:0103068">
    <property type="term" value="F:leukotriene C4 gamma-glutamyl transferase activity"/>
    <property type="evidence" value="ECO:0007669"/>
    <property type="project" value="UniProtKB-EC"/>
</dbReference>
<keyword evidence="4" id="KW-0378">Hydrolase</keyword>
<evidence type="ECO:0000256" key="4">
    <source>
        <dbReference type="RuleBase" id="RU368036"/>
    </source>
</evidence>
<dbReference type="EMBL" id="CP069213">
    <property type="protein sequence ID" value="QRH02431.1"/>
    <property type="molecule type" value="Genomic_DNA"/>
</dbReference>
<accession>A0ABX7G546</accession>
<comment type="pathway">
    <text evidence="4">Sulfur metabolism; glutathione metabolism.</text>
</comment>
<dbReference type="EC" id="3.4.19.13" evidence="4"/>
<keyword evidence="4" id="KW-0317">Glutathione biosynthesis</keyword>
<gene>
    <name evidence="5" type="primary">ggt</name>
    <name evidence="5" type="ORF">JQC75_03110</name>
</gene>
<dbReference type="EC" id="2.3.2.2" evidence="4"/>
<dbReference type="PANTHER" id="PTHR43881">
    <property type="entry name" value="GAMMA-GLUTAMYLTRANSPEPTIDASE (AFU_ORTHOLOGUE AFUA_4G13580)"/>
    <property type="match status" value="1"/>
</dbReference>
<dbReference type="RefSeq" id="WP_203326041.1">
    <property type="nucleotide sequence ID" value="NZ_CP069213.1"/>
</dbReference>
<evidence type="ECO:0000256" key="1">
    <source>
        <dbReference type="ARBA" id="ARBA00001049"/>
    </source>
</evidence>
<comment type="subunit">
    <text evidence="4">This enzyme consists of two polypeptide chains, which are synthesized in precursor form from a single polypeptide.</text>
</comment>
<evidence type="ECO:0000313" key="5">
    <source>
        <dbReference type="EMBL" id="QRH02431.1"/>
    </source>
</evidence>
<dbReference type="Pfam" id="PF01019">
    <property type="entry name" value="G_glu_transpept"/>
    <property type="match status" value="1"/>
</dbReference>
<dbReference type="Gene3D" id="1.10.246.130">
    <property type="match status" value="1"/>
</dbReference>
<dbReference type="PRINTS" id="PR01210">
    <property type="entry name" value="GGTRANSPTASE"/>
</dbReference>
<dbReference type="InterPro" id="IPR000101">
    <property type="entry name" value="GGT_peptidase"/>
</dbReference>
<comment type="PTM">
    <text evidence="4">Cleaved by autocatalysis into a large and a small subunit.</text>
</comment>
<dbReference type="Gene3D" id="3.60.20.40">
    <property type="match status" value="1"/>
</dbReference>
<reference evidence="5 6" key="1">
    <citation type="journal article" date="2012" name="Antonie Van Leeuwenhoek">
        <title>Shewanella litorisediminis sp. nov., a gammaproteobacterium isolated from a tidal flat sediment.</title>
        <authorList>
            <person name="Lee M.H."/>
            <person name="Yoon J.H."/>
        </authorList>
    </citation>
    <scope>NUCLEOTIDE SEQUENCE [LARGE SCALE GENOMIC DNA]</scope>
    <source>
        <strain evidence="5 6">SMK1-12</strain>
    </source>
</reference>
<keyword evidence="6" id="KW-1185">Reference proteome</keyword>
<dbReference type="InterPro" id="IPR029055">
    <property type="entry name" value="Ntn_hydrolases_N"/>
</dbReference>
<dbReference type="NCBIfam" id="TIGR00066">
    <property type="entry name" value="g_glut_trans"/>
    <property type="match status" value="1"/>
</dbReference>
<sequence>MNRFTITIFALAVIGLGRSEGVLAMDRITGKAFASRSEVYATQGMAATSQPLATQVALDVLKAGGSAVDAAIAANAMLGLVEPTGSGVGGDLFAIVWSARDKRLYGLNASGRSPKSLTLEMLKAQGLEFLPPFGPLPVSVPGAVDGWFELHDRFGKLPMSQILNPSIEYARKGFPVSELIAFYLEGSARRLAKYPGFSETYMPNGKMPARGEIMKNPALANTYEQIAKGGRDAFYKGDIARSIDSYMKANGGYLSYEDLASHTSEWIEPVSVNYRGYDVWELPPNGQGIAALQILKTLEPFDLKAMGHDSVDYVHHFVEAKKLAFADRARFYADMAFADVPVSELISERYNRERAKLIGPRAAKSVEPGNPNLQQGDTVYLTTADSEGNMVSLIQSNFRGMGSGMTPPDLGFVLQDRGQLFDLTPGRPNSYAPGKRPFHTIIPAFVTKDGKPWLSFGVMGGATQPQMHAQIMINLIDFGMNLQEAGDAPRILHSGSSEPTGEVMTDGGYVSLESGFSMETRRELVKKGHVLRDALGEFGGYQAIGINVETGVYRGASESRKDGQAAGY</sequence>